<accession>A0A1D8D3M3</accession>
<evidence type="ECO:0000313" key="1">
    <source>
        <dbReference type="EMBL" id="AOS84973.1"/>
    </source>
</evidence>
<sequence>MTNPIKPTYSDIQKWIRENHGFVPKSCWIAHVKELHGLNPRIAGNRILKDARAVPCPENKRGAIEDAFRHFGMIN</sequence>
<evidence type="ECO:0008006" key="3">
    <source>
        <dbReference type="Google" id="ProtNLM"/>
    </source>
</evidence>
<dbReference type="KEGG" id="clz:BIU88_02400"/>
<evidence type="ECO:0000313" key="2">
    <source>
        <dbReference type="Proteomes" id="UP000095185"/>
    </source>
</evidence>
<dbReference type="AlphaFoldDB" id="A0A1D8D3M3"/>
<dbReference type="Proteomes" id="UP000095185">
    <property type="component" value="Chromosome"/>
</dbReference>
<gene>
    <name evidence="1" type="ORF">BIU88_02400</name>
</gene>
<dbReference type="EMBL" id="CP017305">
    <property type="protein sequence ID" value="AOS84973.1"/>
    <property type="molecule type" value="Genomic_DNA"/>
</dbReference>
<reference evidence="1" key="1">
    <citation type="submission" date="2016-09" db="EMBL/GenBank/DDBJ databases">
        <title>Genome sequence of Chlorobaculum limnaeum.</title>
        <authorList>
            <person name="Liu Z."/>
            <person name="Tank M."/>
            <person name="Bryant D.A."/>
        </authorList>
    </citation>
    <scope>NUCLEOTIDE SEQUENCE [LARGE SCALE GENOMIC DNA]</scope>
    <source>
        <strain evidence="1">DSM 1677</strain>
    </source>
</reference>
<organism evidence="1 2">
    <name type="scientific">Chlorobaculum limnaeum</name>
    <dbReference type="NCBI Taxonomy" id="274537"/>
    <lineage>
        <taxon>Bacteria</taxon>
        <taxon>Pseudomonadati</taxon>
        <taxon>Chlorobiota</taxon>
        <taxon>Chlorobiia</taxon>
        <taxon>Chlorobiales</taxon>
        <taxon>Chlorobiaceae</taxon>
        <taxon>Chlorobaculum</taxon>
    </lineage>
</organism>
<proteinExistence type="predicted"/>
<keyword evidence="2" id="KW-1185">Reference proteome</keyword>
<name>A0A1D8D3M3_CHLLM</name>
<protein>
    <recommendedName>
        <fullName evidence="3">RNA methyltransferase</fullName>
    </recommendedName>
</protein>